<dbReference type="InterPro" id="IPR011969">
    <property type="entry name" value="Clan_AA_Asp_peptidase_C"/>
</dbReference>
<reference evidence="4 5" key="1">
    <citation type="submission" date="2019-12" db="EMBL/GenBank/DDBJ databases">
        <title>Genomic-based taxomic classification of the family Erythrobacteraceae.</title>
        <authorList>
            <person name="Xu L."/>
        </authorList>
    </citation>
    <scope>NUCLEOTIDE SEQUENCE [LARGE SCALE GENOMIC DNA]</scope>
    <source>
        <strain evidence="4 5">JCM 17468</strain>
    </source>
</reference>
<accession>A0A844Y5B4</accession>
<dbReference type="Gene3D" id="2.40.70.10">
    <property type="entry name" value="Acid Proteases"/>
    <property type="match status" value="1"/>
</dbReference>
<feature type="domain" description="Peptidase A2" evidence="3">
    <location>
        <begin position="79"/>
        <end position="158"/>
    </location>
</feature>
<dbReference type="CDD" id="cd05483">
    <property type="entry name" value="retropepsin_like_bacteria"/>
    <property type="match status" value="1"/>
</dbReference>
<keyword evidence="5" id="KW-1185">Reference proteome</keyword>
<evidence type="ECO:0000259" key="3">
    <source>
        <dbReference type="PROSITE" id="PS50175"/>
    </source>
</evidence>
<protein>
    <submittedName>
        <fullName evidence="4">TIGR02281 family clan AA aspartic protease</fullName>
        <ecNumber evidence="4">3.4.23.-</ecNumber>
    </submittedName>
</protein>
<keyword evidence="4" id="KW-0645">Protease</keyword>
<feature type="chain" id="PRO_5032521158" evidence="2">
    <location>
        <begin position="19"/>
        <end position="176"/>
    </location>
</feature>
<dbReference type="GO" id="GO:0006508">
    <property type="term" value="P:proteolysis"/>
    <property type="evidence" value="ECO:0007669"/>
    <property type="project" value="UniProtKB-KW"/>
</dbReference>
<dbReference type="PROSITE" id="PS50175">
    <property type="entry name" value="ASP_PROT_RETROV"/>
    <property type="match status" value="1"/>
</dbReference>
<evidence type="ECO:0000256" key="1">
    <source>
        <dbReference type="ARBA" id="ARBA00022801"/>
    </source>
</evidence>
<proteinExistence type="predicted"/>
<feature type="signal peptide" evidence="2">
    <location>
        <begin position="1"/>
        <end position="18"/>
    </location>
</feature>
<dbReference type="GO" id="GO:0004190">
    <property type="term" value="F:aspartic-type endopeptidase activity"/>
    <property type="evidence" value="ECO:0007669"/>
    <property type="project" value="InterPro"/>
</dbReference>
<dbReference type="InterPro" id="IPR001995">
    <property type="entry name" value="Peptidase_A2_cat"/>
</dbReference>
<dbReference type="InterPro" id="IPR021109">
    <property type="entry name" value="Peptidase_aspartic_dom_sf"/>
</dbReference>
<evidence type="ECO:0000313" key="5">
    <source>
        <dbReference type="Proteomes" id="UP000430272"/>
    </source>
</evidence>
<dbReference type="EC" id="3.4.23.-" evidence="4"/>
<dbReference type="RefSeq" id="WP_160659473.1">
    <property type="nucleotide sequence ID" value="NZ_BAABDV010000001.1"/>
</dbReference>
<dbReference type="OrthoDB" id="7595324at2"/>
<dbReference type="NCBIfam" id="TIGR02281">
    <property type="entry name" value="clan_AA_DTGA"/>
    <property type="match status" value="1"/>
</dbReference>
<dbReference type="Proteomes" id="UP000430272">
    <property type="component" value="Unassembled WGS sequence"/>
</dbReference>
<dbReference type="EMBL" id="WTYD01000001">
    <property type="protein sequence ID" value="MXO52493.1"/>
    <property type="molecule type" value="Genomic_DNA"/>
</dbReference>
<evidence type="ECO:0000256" key="2">
    <source>
        <dbReference type="SAM" id="SignalP"/>
    </source>
</evidence>
<dbReference type="SUPFAM" id="SSF50630">
    <property type="entry name" value="Acid proteases"/>
    <property type="match status" value="1"/>
</dbReference>
<dbReference type="Pfam" id="PF13975">
    <property type="entry name" value="gag-asp_proteas"/>
    <property type="match status" value="1"/>
</dbReference>
<gene>
    <name evidence="4" type="ORF">GRI47_00535</name>
</gene>
<dbReference type="AlphaFoldDB" id="A0A844Y5B4"/>
<sequence length="176" mass="18354">MRESALLIVAIAAFIASAFVPGGPVDTATHTEASVPVPDANLVGEPSPTPTYLAPGEIAVPRAADGQFYADARVNDRAVRFLVDTGATGVALTGDDARNAGIFWSPTDLRIVAHGASGPVEGVRVEIERIALGDHEIRDLEAVIVPQGLPVSLLGQSFLTEMGAMRIEGDRMVLGD</sequence>
<name>A0A844Y5B4_9SPHN</name>
<keyword evidence="2" id="KW-0732">Signal</keyword>
<dbReference type="InterPro" id="IPR034122">
    <property type="entry name" value="Retropepsin-like_bacterial"/>
</dbReference>
<organism evidence="4 5">
    <name type="scientific">Qipengyuania pelagi</name>
    <dbReference type="NCBI Taxonomy" id="994320"/>
    <lineage>
        <taxon>Bacteria</taxon>
        <taxon>Pseudomonadati</taxon>
        <taxon>Pseudomonadota</taxon>
        <taxon>Alphaproteobacteria</taxon>
        <taxon>Sphingomonadales</taxon>
        <taxon>Erythrobacteraceae</taxon>
        <taxon>Qipengyuania</taxon>
    </lineage>
</organism>
<evidence type="ECO:0000313" key="4">
    <source>
        <dbReference type="EMBL" id="MXO52493.1"/>
    </source>
</evidence>
<keyword evidence="1 4" id="KW-0378">Hydrolase</keyword>
<comment type="caution">
    <text evidence="4">The sequence shown here is derived from an EMBL/GenBank/DDBJ whole genome shotgun (WGS) entry which is preliminary data.</text>
</comment>